<keyword evidence="2" id="KW-1185">Reference proteome</keyword>
<dbReference type="Proteomes" id="UP000814074">
    <property type="component" value="Unassembled WGS sequence"/>
</dbReference>
<gene>
    <name evidence="1" type="ORF">GIW47_02095</name>
</gene>
<comment type="caution">
    <text evidence="1">The sequence shown here is derived from an EMBL/GenBank/DDBJ whole genome shotgun (WGS) entry which is preliminary data.</text>
</comment>
<dbReference type="RefSeq" id="WP_120248687.1">
    <property type="nucleotide sequence ID" value="NZ_JAEHTJ010000034.1"/>
</dbReference>
<evidence type="ECO:0000313" key="1">
    <source>
        <dbReference type="EMBL" id="MCF5151411.1"/>
    </source>
</evidence>
<dbReference type="Gene3D" id="2.130.10.10">
    <property type="entry name" value="YVTN repeat-like/Quinoprotein amine dehydrogenase"/>
    <property type="match status" value="1"/>
</dbReference>
<organism evidence="1 2">
    <name type="scientific">Pseudomonas lactis</name>
    <dbReference type="NCBI Taxonomy" id="1615674"/>
    <lineage>
        <taxon>Bacteria</taxon>
        <taxon>Pseudomonadati</taxon>
        <taxon>Pseudomonadota</taxon>
        <taxon>Gammaproteobacteria</taxon>
        <taxon>Pseudomonadales</taxon>
        <taxon>Pseudomonadaceae</taxon>
        <taxon>Pseudomonas</taxon>
    </lineage>
</organism>
<proteinExistence type="predicted"/>
<reference evidence="1 2" key="1">
    <citation type="submission" date="2019-11" db="EMBL/GenBank/DDBJ databases">
        <title>Epiphytic Pseudomonas syringae from cherry orchards.</title>
        <authorList>
            <person name="Hulin M.T."/>
        </authorList>
    </citation>
    <scope>NUCLEOTIDE SEQUENCE [LARGE SCALE GENOMIC DNA]</scope>
    <source>
        <strain evidence="1 2">PA-6-3B</strain>
    </source>
</reference>
<accession>A0ABS9FJI7</accession>
<dbReference type="InterPro" id="IPR015943">
    <property type="entry name" value="WD40/YVTN_repeat-like_dom_sf"/>
</dbReference>
<name>A0ABS9FJI7_9PSED</name>
<dbReference type="EMBL" id="WKDU01000002">
    <property type="protein sequence ID" value="MCF5151411.1"/>
    <property type="molecule type" value="Genomic_DNA"/>
</dbReference>
<protein>
    <submittedName>
        <fullName evidence="1">Uncharacterized protein</fullName>
    </submittedName>
</protein>
<sequence length="330" mass="37527">MSSKQPNSLIMNTGSAINRDMYYMSCSFVDRTFDEPYSRLFFYQDKNKDKWFYHDLPDWHVVSTCFPPPTSGATRKIYALSEEGYIECFSRDAISVEKIQDAGLDPSSKMYGYVNKIKHIDGQLYSCGHRGQIYRRNESAWEHFDDGILQKNKLIIANTDMSFMESVKLSIDETLDLFDIDGSTGDIYVVGTDGFLANHNGAQWHKLPRLTAADLHCIYISSSGIVWVVGSQGTIINGSARLGFKVLARKKIDADFYSVTEFQNNIYIGANNGIYKVIDNTIKKVDVTAKEVSSIESKDGVMWALSSEKLLRFDGVRWDEFVHIDNQQRL</sequence>
<evidence type="ECO:0000313" key="2">
    <source>
        <dbReference type="Proteomes" id="UP000814074"/>
    </source>
</evidence>